<evidence type="ECO:0000259" key="13">
    <source>
        <dbReference type="Pfam" id="PF00294"/>
    </source>
</evidence>
<evidence type="ECO:0000256" key="7">
    <source>
        <dbReference type="ARBA" id="ARBA00022777"/>
    </source>
</evidence>
<dbReference type="Pfam" id="PF00294">
    <property type="entry name" value="PfkB"/>
    <property type="match status" value="1"/>
</dbReference>
<dbReference type="PANTHER" id="PTHR10584:SF166">
    <property type="entry name" value="RIBOKINASE"/>
    <property type="match status" value="1"/>
</dbReference>
<evidence type="ECO:0000256" key="5">
    <source>
        <dbReference type="ARBA" id="ARBA00022723"/>
    </source>
</evidence>
<dbReference type="PANTHER" id="PTHR10584">
    <property type="entry name" value="SUGAR KINASE"/>
    <property type="match status" value="1"/>
</dbReference>
<dbReference type="OrthoDB" id="9775849at2"/>
<comment type="similarity">
    <text evidence="1">Belongs to the carbohydrate kinase pfkB family.</text>
</comment>
<comment type="caution">
    <text evidence="14">The sequence shown here is derived from an EMBL/GenBank/DDBJ whole genome shotgun (WGS) entry which is preliminary data.</text>
</comment>
<reference evidence="14 15" key="1">
    <citation type="submission" date="2019-03" db="EMBL/GenBank/DDBJ databases">
        <title>Genomic Encyclopedia of Type Strains, Phase IV (KMG-IV): sequencing the most valuable type-strain genomes for metagenomic binning, comparative biology and taxonomic classification.</title>
        <authorList>
            <person name="Goeker M."/>
        </authorList>
    </citation>
    <scope>NUCLEOTIDE SEQUENCE [LARGE SCALE GENOMIC DNA]</scope>
    <source>
        <strain evidence="14 15">DSM 29489</strain>
    </source>
</reference>
<feature type="binding site" evidence="12">
    <location>
        <position position="186"/>
    </location>
    <ligand>
        <name>ATP</name>
        <dbReference type="ChEBI" id="CHEBI:30616"/>
    </ligand>
</feature>
<evidence type="ECO:0000256" key="4">
    <source>
        <dbReference type="ARBA" id="ARBA00022679"/>
    </source>
</evidence>
<feature type="active site" description="Proton acceptor" evidence="12">
    <location>
        <position position="255"/>
    </location>
</feature>
<comment type="cofactor">
    <cofactor evidence="12">
        <name>Mg(2+)</name>
        <dbReference type="ChEBI" id="CHEBI:18420"/>
    </cofactor>
    <text evidence="12">Requires a divalent cation, most likely magnesium in vivo, as an electrophilic catalyst to aid phosphoryl group transfer. It is the chelate of the metal and the nucleotide that is the actual substrate.</text>
</comment>
<keyword evidence="10 12" id="KW-0630">Potassium</keyword>
<evidence type="ECO:0000256" key="3">
    <source>
        <dbReference type="ARBA" id="ARBA00016943"/>
    </source>
</evidence>
<feature type="binding site" evidence="12">
    <location>
        <begin position="223"/>
        <end position="228"/>
    </location>
    <ligand>
        <name>ATP</name>
        <dbReference type="ChEBI" id="CHEBI:30616"/>
    </ligand>
</feature>
<keyword evidence="6 12" id="KW-0547">Nucleotide-binding</keyword>
<gene>
    <name evidence="12" type="primary">rbsK</name>
    <name evidence="14" type="ORF">EDD59_11740</name>
</gene>
<comment type="subunit">
    <text evidence="12">Homodimer.</text>
</comment>
<dbReference type="GO" id="GO:0005829">
    <property type="term" value="C:cytosol"/>
    <property type="evidence" value="ECO:0007669"/>
    <property type="project" value="TreeGrafter"/>
</dbReference>
<evidence type="ECO:0000256" key="2">
    <source>
        <dbReference type="ARBA" id="ARBA00012035"/>
    </source>
</evidence>
<feature type="binding site" evidence="12">
    <location>
        <position position="279"/>
    </location>
    <ligand>
        <name>ATP</name>
        <dbReference type="ChEBI" id="CHEBI:30616"/>
    </ligand>
</feature>
<keyword evidence="4 12" id="KW-0808">Transferase</keyword>
<comment type="pathway">
    <text evidence="12">Carbohydrate metabolism; D-ribose degradation; D-ribose 5-phosphate from beta-D-ribopyranose: step 2/2.</text>
</comment>
<dbReference type="Proteomes" id="UP000295726">
    <property type="component" value="Unassembled WGS sequence"/>
</dbReference>
<feature type="binding site" evidence="12">
    <location>
        <position position="249"/>
    </location>
    <ligand>
        <name>K(+)</name>
        <dbReference type="ChEBI" id="CHEBI:29103"/>
    </ligand>
</feature>
<feature type="binding site" evidence="12">
    <location>
        <position position="290"/>
    </location>
    <ligand>
        <name>K(+)</name>
        <dbReference type="ChEBI" id="CHEBI:29103"/>
    </ligand>
</feature>
<feature type="binding site" evidence="12">
    <location>
        <position position="294"/>
    </location>
    <ligand>
        <name>K(+)</name>
        <dbReference type="ChEBI" id="CHEBI:29103"/>
    </ligand>
</feature>
<feature type="domain" description="Carbohydrate kinase PfkB" evidence="13">
    <location>
        <begin position="5"/>
        <end position="297"/>
    </location>
</feature>
<comment type="catalytic activity">
    <reaction evidence="12">
        <text>D-ribose + ATP = D-ribose 5-phosphate + ADP + H(+)</text>
        <dbReference type="Rhea" id="RHEA:13697"/>
        <dbReference type="ChEBI" id="CHEBI:15378"/>
        <dbReference type="ChEBI" id="CHEBI:30616"/>
        <dbReference type="ChEBI" id="CHEBI:47013"/>
        <dbReference type="ChEBI" id="CHEBI:78346"/>
        <dbReference type="ChEBI" id="CHEBI:456216"/>
        <dbReference type="EC" id="2.7.1.15"/>
    </reaction>
</comment>
<keyword evidence="12" id="KW-0963">Cytoplasm</keyword>
<dbReference type="PROSITE" id="PS00583">
    <property type="entry name" value="PFKB_KINASES_1"/>
    <property type="match status" value="1"/>
</dbReference>
<organism evidence="14 15">
    <name type="scientific">Muricomes intestini</name>
    <dbReference type="NCBI Taxonomy" id="1796634"/>
    <lineage>
        <taxon>Bacteria</taxon>
        <taxon>Bacillati</taxon>
        <taxon>Bacillota</taxon>
        <taxon>Clostridia</taxon>
        <taxon>Lachnospirales</taxon>
        <taxon>Lachnospiraceae</taxon>
        <taxon>Muricomes</taxon>
    </lineage>
</organism>
<dbReference type="GO" id="GO:0046872">
    <property type="term" value="F:metal ion binding"/>
    <property type="evidence" value="ECO:0007669"/>
    <property type="project" value="UniProtKB-KW"/>
</dbReference>
<dbReference type="InterPro" id="IPR011877">
    <property type="entry name" value="Ribokinase"/>
</dbReference>
<comment type="subcellular location">
    <subcellularLocation>
        <location evidence="12">Cytoplasm</location>
    </subcellularLocation>
</comment>
<comment type="caution">
    <text evidence="12">Lacks conserved residue(s) required for the propagation of feature annotation.</text>
</comment>
<evidence type="ECO:0000313" key="14">
    <source>
        <dbReference type="EMBL" id="TCS77433.1"/>
    </source>
</evidence>
<evidence type="ECO:0000256" key="12">
    <source>
        <dbReference type="HAMAP-Rule" id="MF_01987"/>
    </source>
</evidence>
<feature type="binding site" evidence="12">
    <location>
        <begin position="254"/>
        <end position="255"/>
    </location>
    <ligand>
        <name>ATP</name>
        <dbReference type="ChEBI" id="CHEBI:30616"/>
    </ligand>
</feature>
<dbReference type="UniPathway" id="UPA00916">
    <property type="reaction ID" value="UER00889"/>
</dbReference>
<dbReference type="RefSeq" id="WP_132382187.1">
    <property type="nucleotide sequence ID" value="NZ_DAIPCY010000030.1"/>
</dbReference>
<evidence type="ECO:0000256" key="8">
    <source>
        <dbReference type="ARBA" id="ARBA00022840"/>
    </source>
</evidence>
<dbReference type="InterPro" id="IPR002173">
    <property type="entry name" value="Carboh/pur_kinase_PfkB_CS"/>
</dbReference>
<dbReference type="PROSITE" id="PS00584">
    <property type="entry name" value="PFKB_KINASES_2"/>
    <property type="match status" value="1"/>
</dbReference>
<dbReference type="InterPro" id="IPR011611">
    <property type="entry name" value="PfkB_dom"/>
</dbReference>
<feature type="binding site" evidence="12">
    <location>
        <position position="255"/>
    </location>
    <ligand>
        <name>substrate</name>
    </ligand>
</feature>
<keyword evidence="7 12" id="KW-0418">Kinase</keyword>
<dbReference type="EMBL" id="SLZZ01000017">
    <property type="protein sequence ID" value="TCS77433.1"/>
    <property type="molecule type" value="Genomic_DNA"/>
</dbReference>
<keyword evidence="5 12" id="KW-0479">Metal-binding</keyword>
<dbReference type="AlphaFoldDB" id="A0A4R3K400"/>
<keyword evidence="15" id="KW-1185">Reference proteome</keyword>
<comment type="similarity">
    <text evidence="12">Belongs to the carbohydrate kinase PfkB family. Ribokinase subfamily.</text>
</comment>
<evidence type="ECO:0000256" key="11">
    <source>
        <dbReference type="ARBA" id="ARBA00023277"/>
    </source>
</evidence>
<dbReference type="GO" id="GO:0005524">
    <property type="term" value="F:ATP binding"/>
    <property type="evidence" value="ECO:0007669"/>
    <property type="project" value="UniProtKB-UniRule"/>
</dbReference>
<proteinExistence type="inferred from homology"/>
<feature type="binding site" evidence="12">
    <location>
        <position position="285"/>
    </location>
    <ligand>
        <name>K(+)</name>
        <dbReference type="ChEBI" id="CHEBI:29103"/>
    </ligand>
</feature>
<comment type="activity regulation">
    <text evidence="12">Activated by a monovalent cation that binds near, but not in, the active site. The most likely occupant of the site in vivo is potassium. Ion binding induces a conformational change that may alter substrate affinity.</text>
</comment>
<evidence type="ECO:0000313" key="15">
    <source>
        <dbReference type="Proteomes" id="UP000295726"/>
    </source>
</evidence>
<accession>A0A4R3K400</accession>
<sequence>MEKPRILVVGSMNMDLFMEGANIIPKFGESVLCGNYGYATGGKGSNQAIASALQGADVTMVGRLGSDINGESLRKELQRAGVHTDCIVTDPDRQTGLALMLLHEDGRYVSYVAMGANGAICEEDVRAAMDARQFDMVIMQLEMPLETVYRTYELAKERGIPVFLDAGPAMSIPLKRLEGLFILSPNEAETEALTGINPETKDKAVEAAKVLYEEANPKHVILKLGSRGALLYDGKTAELIPCFKVRAVDSTAAGDTFGAALAIRLCKGDEMRQAIRFAHAAAGICVSRMGAQVSIPKAEEVEEFLRREQ</sequence>
<dbReference type="InterPro" id="IPR029056">
    <property type="entry name" value="Ribokinase-like"/>
</dbReference>
<dbReference type="GO" id="GO:0019303">
    <property type="term" value="P:D-ribose catabolic process"/>
    <property type="evidence" value="ECO:0007669"/>
    <property type="project" value="UniProtKB-UniRule"/>
</dbReference>
<dbReference type="PRINTS" id="PR00990">
    <property type="entry name" value="RIBOKINASE"/>
</dbReference>
<evidence type="ECO:0000256" key="6">
    <source>
        <dbReference type="ARBA" id="ARBA00022741"/>
    </source>
</evidence>
<evidence type="ECO:0000256" key="1">
    <source>
        <dbReference type="ARBA" id="ARBA00005380"/>
    </source>
</evidence>
<feature type="binding site" evidence="12">
    <location>
        <begin position="42"/>
        <end position="46"/>
    </location>
    <ligand>
        <name>substrate</name>
    </ligand>
</feature>
<dbReference type="HAMAP" id="MF_01987">
    <property type="entry name" value="Ribokinase"/>
    <property type="match status" value="1"/>
</dbReference>
<keyword evidence="11 12" id="KW-0119">Carbohydrate metabolism</keyword>
<keyword evidence="8 12" id="KW-0067">ATP-binding</keyword>
<dbReference type="CDD" id="cd01174">
    <property type="entry name" value="ribokinase"/>
    <property type="match status" value="1"/>
</dbReference>
<dbReference type="GO" id="GO:0004747">
    <property type="term" value="F:ribokinase activity"/>
    <property type="evidence" value="ECO:0007669"/>
    <property type="project" value="UniProtKB-UniRule"/>
</dbReference>
<dbReference type="InterPro" id="IPR002139">
    <property type="entry name" value="Ribo/fructo_kinase"/>
</dbReference>
<evidence type="ECO:0000256" key="10">
    <source>
        <dbReference type="ARBA" id="ARBA00022958"/>
    </source>
</evidence>
<comment type="function">
    <text evidence="12">Catalyzes the phosphorylation of ribose at O-5 in a reaction requiring ATP and magnesium. The resulting D-ribose-5-phosphate can then be used either for sythesis of nucleotides, histidine, and tryptophan, or as a component of the pentose phosphate pathway.</text>
</comment>
<feature type="binding site" evidence="12">
    <location>
        <position position="288"/>
    </location>
    <ligand>
        <name>K(+)</name>
        <dbReference type="ChEBI" id="CHEBI:29103"/>
    </ligand>
</feature>
<evidence type="ECO:0000256" key="9">
    <source>
        <dbReference type="ARBA" id="ARBA00022842"/>
    </source>
</evidence>
<feature type="binding site" evidence="12">
    <location>
        <position position="142"/>
    </location>
    <ligand>
        <name>substrate</name>
    </ligand>
</feature>
<dbReference type="EC" id="2.7.1.15" evidence="2 12"/>
<protein>
    <recommendedName>
        <fullName evidence="3 12">Ribokinase</fullName>
        <shortName evidence="12">RK</shortName>
        <ecNumber evidence="2 12">2.7.1.15</ecNumber>
    </recommendedName>
</protein>
<feature type="binding site" evidence="12">
    <location>
        <position position="251"/>
    </location>
    <ligand>
        <name>K(+)</name>
        <dbReference type="ChEBI" id="CHEBI:29103"/>
    </ligand>
</feature>
<dbReference type="SUPFAM" id="SSF53613">
    <property type="entry name" value="Ribokinase-like"/>
    <property type="match status" value="1"/>
</dbReference>
<feature type="binding site" evidence="12">
    <location>
        <begin position="13"/>
        <end position="15"/>
    </location>
    <ligand>
        <name>substrate</name>
    </ligand>
</feature>
<keyword evidence="9 12" id="KW-0460">Magnesium</keyword>
<dbReference type="Gene3D" id="3.40.1190.20">
    <property type="match status" value="1"/>
</dbReference>
<name>A0A4R3K400_9FIRM</name>